<dbReference type="SUPFAM" id="SSF46689">
    <property type="entry name" value="Homeodomain-like"/>
    <property type="match status" value="1"/>
</dbReference>
<dbReference type="InterPro" id="IPR009057">
    <property type="entry name" value="Homeodomain-like_sf"/>
</dbReference>
<organism evidence="7 8">
    <name type="scientific">Streptomyces viridiviolaceus</name>
    <dbReference type="NCBI Taxonomy" id="68282"/>
    <lineage>
        <taxon>Bacteria</taxon>
        <taxon>Bacillati</taxon>
        <taxon>Actinomycetota</taxon>
        <taxon>Actinomycetes</taxon>
        <taxon>Kitasatosporales</taxon>
        <taxon>Streptomycetaceae</taxon>
        <taxon>Streptomyces</taxon>
    </lineage>
</organism>
<keyword evidence="2 4" id="KW-0238">DNA-binding</keyword>
<dbReference type="Pfam" id="PF00440">
    <property type="entry name" value="TetR_N"/>
    <property type="match status" value="1"/>
</dbReference>
<evidence type="ECO:0000256" key="4">
    <source>
        <dbReference type="PROSITE-ProRule" id="PRU00335"/>
    </source>
</evidence>
<evidence type="ECO:0000256" key="1">
    <source>
        <dbReference type="ARBA" id="ARBA00023015"/>
    </source>
</evidence>
<evidence type="ECO:0000313" key="7">
    <source>
        <dbReference type="EMBL" id="MFC7014932.1"/>
    </source>
</evidence>
<evidence type="ECO:0000256" key="3">
    <source>
        <dbReference type="ARBA" id="ARBA00023163"/>
    </source>
</evidence>
<evidence type="ECO:0000256" key="2">
    <source>
        <dbReference type="ARBA" id="ARBA00023125"/>
    </source>
</evidence>
<dbReference type="PRINTS" id="PR00455">
    <property type="entry name" value="HTHTETR"/>
</dbReference>
<dbReference type="PANTHER" id="PTHR30055">
    <property type="entry name" value="HTH-TYPE TRANSCRIPTIONAL REGULATOR RUTR"/>
    <property type="match status" value="1"/>
</dbReference>
<dbReference type="RefSeq" id="WP_229881161.1">
    <property type="nucleotide sequence ID" value="NZ_BMWA01000016.1"/>
</dbReference>
<comment type="caution">
    <text evidence="7">The sequence shown here is derived from an EMBL/GenBank/DDBJ whole genome shotgun (WGS) entry which is preliminary data.</text>
</comment>
<dbReference type="Gene3D" id="1.10.357.10">
    <property type="entry name" value="Tetracycline Repressor, domain 2"/>
    <property type="match status" value="1"/>
</dbReference>
<proteinExistence type="predicted"/>
<sequence>MSAGMLQRVEPRRDNTGNRRGRRSREEILEVASRLMAERGYAATTLSALSKETGLPKSAVYHHFRSKGGLLSAVMEHGAYAFFQHMARAQEHPPHEGSARERLGWYLRRTGEVFLANPDFLRLHLILVMNAEAAEEAEAAEVDRIIEQVRRDGRAHMNRMIADSFAEYGPKAAQTVADRLDYFAIAGFDGAFVAWQADPSRSMAEAMDLLTDAVATLGESIAAGLRS</sequence>
<feature type="region of interest" description="Disordered" evidence="5">
    <location>
        <begin position="1"/>
        <end position="25"/>
    </location>
</feature>
<keyword evidence="8" id="KW-1185">Reference proteome</keyword>
<name>A0ABW2E889_9ACTN</name>
<dbReference type="PROSITE" id="PS50977">
    <property type="entry name" value="HTH_TETR_2"/>
    <property type="match status" value="1"/>
</dbReference>
<dbReference type="EMBL" id="JBHSYM010000057">
    <property type="protein sequence ID" value="MFC7014932.1"/>
    <property type="molecule type" value="Genomic_DNA"/>
</dbReference>
<protein>
    <submittedName>
        <fullName evidence="7">TetR/AcrR family transcriptional regulator</fullName>
    </submittedName>
</protein>
<evidence type="ECO:0000313" key="8">
    <source>
        <dbReference type="Proteomes" id="UP001596409"/>
    </source>
</evidence>
<reference evidence="8" key="1">
    <citation type="journal article" date="2019" name="Int. J. Syst. Evol. Microbiol.">
        <title>The Global Catalogue of Microorganisms (GCM) 10K type strain sequencing project: providing services to taxonomists for standard genome sequencing and annotation.</title>
        <authorList>
            <consortium name="The Broad Institute Genomics Platform"/>
            <consortium name="The Broad Institute Genome Sequencing Center for Infectious Disease"/>
            <person name="Wu L."/>
            <person name="Ma J."/>
        </authorList>
    </citation>
    <scope>NUCLEOTIDE SEQUENCE [LARGE SCALE GENOMIC DNA]</scope>
    <source>
        <strain evidence="8">JCM 4855</strain>
    </source>
</reference>
<dbReference type="Proteomes" id="UP001596409">
    <property type="component" value="Unassembled WGS sequence"/>
</dbReference>
<dbReference type="InterPro" id="IPR050109">
    <property type="entry name" value="HTH-type_TetR-like_transc_reg"/>
</dbReference>
<evidence type="ECO:0000256" key="5">
    <source>
        <dbReference type="SAM" id="MobiDB-lite"/>
    </source>
</evidence>
<keyword evidence="1" id="KW-0805">Transcription regulation</keyword>
<dbReference type="PANTHER" id="PTHR30055:SF234">
    <property type="entry name" value="HTH-TYPE TRANSCRIPTIONAL REGULATOR BETI"/>
    <property type="match status" value="1"/>
</dbReference>
<keyword evidence="3" id="KW-0804">Transcription</keyword>
<feature type="domain" description="HTH tetR-type" evidence="6">
    <location>
        <begin position="22"/>
        <end position="82"/>
    </location>
</feature>
<feature type="DNA-binding region" description="H-T-H motif" evidence="4">
    <location>
        <begin position="45"/>
        <end position="64"/>
    </location>
</feature>
<accession>A0ABW2E889</accession>
<dbReference type="InterPro" id="IPR001647">
    <property type="entry name" value="HTH_TetR"/>
</dbReference>
<gene>
    <name evidence="7" type="ORF">ACFQMH_25155</name>
</gene>
<evidence type="ECO:0000259" key="6">
    <source>
        <dbReference type="PROSITE" id="PS50977"/>
    </source>
</evidence>